<protein>
    <submittedName>
        <fullName evidence="2">Uncharacterized protein</fullName>
    </submittedName>
</protein>
<evidence type="ECO:0000313" key="2">
    <source>
        <dbReference type="EMBL" id="KAI5066847.1"/>
    </source>
</evidence>
<evidence type="ECO:0000256" key="1">
    <source>
        <dbReference type="SAM" id="MobiDB-lite"/>
    </source>
</evidence>
<feature type="compositionally biased region" description="Basic and acidic residues" evidence="1">
    <location>
        <begin position="84"/>
        <end position="95"/>
    </location>
</feature>
<evidence type="ECO:0000313" key="3">
    <source>
        <dbReference type="Proteomes" id="UP000886520"/>
    </source>
</evidence>
<proteinExistence type="predicted"/>
<name>A0A9D4ZAI6_ADICA</name>
<gene>
    <name evidence="2" type="ORF">GOP47_0017375</name>
</gene>
<accession>A0A9D4ZAI6</accession>
<comment type="caution">
    <text evidence="2">The sequence shown here is derived from an EMBL/GenBank/DDBJ whole genome shotgun (WGS) entry which is preliminary data.</text>
</comment>
<feature type="region of interest" description="Disordered" evidence="1">
    <location>
        <begin position="125"/>
        <end position="150"/>
    </location>
</feature>
<organism evidence="2 3">
    <name type="scientific">Adiantum capillus-veneris</name>
    <name type="common">Maidenhair fern</name>
    <dbReference type="NCBI Taxonomy" id="13818"/>
    <lineage>
        <taxon>Eukaryota</taxon>
        <taxon>Viridiplantae</taxon>
        <taxon>Streptophyta</taxon>
        <taxon>Embryophyta</taxon>
        <taxon>Tracheophyta</taxon>
        <taxon>Polypodiopsida</taxon>
        <taxon>Polypodiidae</taxon>
        <taxon>Polypodiales</taxon>
        <taxon>Pteridineae</taxon>
        <taxon>Pteridaceae</taxon>
        <taxon>Vittarioideae</taxon>
        <taxon>Adiantum</taxon>
    </lineage>
</organism>
<dbReference type="AlphaFoldDB" id="A0A9D4ZAI6"/>
<keyword evidence="3" id="KW-1185">Reference proteome</keyword>
<dbReference type="EMBL" id="JABFUD020000017">
    <property type="protein sequence ID" value="KAI5066847.1"/>
    <property type="molecule type" value="Genomic_DNA"/>
</dbReference>
<feature type="region of interest" description="Disordered" evidence="1">
    <location>
        <begin position="75"/>
        <end position="99"/>
    </location>
</feature>
<reference evidence="2" key="1">
    <citation type="submission" date="2021-01" db="EMBL/GenBank/DDBJ databases">
        <title>Adiantum capillus-veneris genome.</title>
        <authorList>
            <person name="Fang Y."/>
            <person name="Liao Q."/>
        </authorList>
    </citation>
    <scope>NUCLEOTIDE SEQUENCE</scope>
    <source>
        <strain evidence="2">H3</strain>
        <tissue evidence="2">Leaf</tissue>
    </source>
</reference>
<sequence>MLVTASSFVMGLLPLPSLHWINGMHIRATFPCAFFILEGIAGGKKALAEGFSDVNGFFLHVAAASMKLLTQIDGKQNATQTEKQQADSQERDATPGRRPKTFCEISYISTGCEWHRIGPDVSELHTSVQKSKHRKTPKIPKLGGRRGSCT</sequence>
<dbReference type="Proteomes" id="UP000886520">
    <property type="component" value="Chromosome 17"/>
</dbReference>